<evidence type="ECO:0000256" key="4">
    <source>
        <dbReference type="ARBA" id="ARBA00022801"/>
    </source>
</evidence>
<evidence type="ECO:0000259" key="8">
    <source>
        <dbReference type="PROSITE" id="PS51462"/>
    </source>
</evidence>
<dbReference type="InterPro" id="IPR039121">
    <property type="entry name" value="NUDT19"/>
</dbReference>
<keyword evidence="4 9" id="KW-0378">Hydrolase</keyword>
<gene>
    <name evidence="9" type="ORF">HGB44_28135</name>
</gene>
<evidence type="ECO:0000256" key="3">
    <source>
        <dbReference type="ARBA" id="ARBA00022723"/>
    </source>
</evidence>
<dbReference type="Proteomes" id="UP000553209">
    <property type="component" value="Unassembled WGS sequence"/>
</dbReference>
<dbReference type="EMBL" id="JAAXPG010000038">
    <property type="protein sequence ID" value="NKZ01514.1"/>
    <property type="molecule type" value="Genomic_DNA"/>
</dbReference>
<reference evidence="9 10" key="1">
    <citation type="submission" date="2020-04" db="EMBL/GenBank/DDBJ databases">
        <title>MicrobeNet Type strains.</title>
        <authorList>
            <person name="Nicholson A.C."/>
        </authorList>
    </citation>
    <scope>NUCLEOTIDE SEQUENCE [LARGE SCALE GENOMIC DNA]</scope>
    <source>
        <strain evidence="9 10">ATCC 23612</strain>
    </source>
</reference>
<evidence type="ECO:0000256" key="1">
    <source>
        <dbReference type="ARBA" id="ARBA00001936"/>
    </source>
</evidence>
<evidence type="ECO:0000313" key="9">
    <source>
        <dbReference type="EMBL" id="NKZ01514.1"/>
    </source>
</evidence>
<dbReference type="CDD" id="cd18870">
    <property type="entry name" value="NUDIX_AcylCoAdiphos_Nudt19"/>
    <property type="match status" value="1"/>
</dbReference>
<evidence type="ECO:0000256" key="6">
    <source>
        <dbReference type="ARBA" id="ARBA00023211"/>
    </source>
</evidence>
<dbReference type="AlphaFoldDB" id="A0A7X6RTA0"/>
<feature type="domain" description="Nudix hydrolase" evidence="8">
    <location>
        <begin position="32"/>
        <end position="248"/>
    </location>
</feature>
<keyword evidence="6" id="KW-0464">Manganese</keyword>
<evidence type="ECO:0000313" key="10">
    <source>
        <dbReference type="Proteomes" id="UP000553209"/>
    </source>
</evidence>
<sequence length="302" mass="32505">MRDDPAGDGTVRDGTSREGAAPSGSAPDGAVAPRPAATVMLLRARGGVRDGGAGGPMEVLLMRRVRSMGFAPGAFVFPGGGVDARDADGDLPWTGPGLGEWARTLGTDVRMARALVCAAVRETFEETGVLLASEPGRAGGEPITLDTSSEDWERDRLGLIDRSRSFTEVLSRRGLVLRSEWLRAWSRWITPRAEPRRYDTWFFAAELPPGQVARDVGGEADLTRWTDPAEVRGEWEAGRMPMLPPTVAACAELADCRTLRGVREARRDIVPIEPVVREIGGQTRVVAPNGVDYPLPKPDATP</sequence>
<dbReference type="InterPro" id="IPR015797">
    <property type="entry name" value="NUDIX_hydrolase-like_dom_sf"/>
</dbReference>
<dbReference type="PROSITE" id="PS51462">
    <property type="entry name" value="NUDIX"/>
    <property type="match status" value="1"/>
</dbReference>
<dbReference type="PANTHER" id="PTHR12318:SF0">
    <property type="entry name" value="ACYL-COENZYME A DIPHOSPHATASE NUDT19"/>
    <property type="match status" value="1"/>
</dbReference>
<dbReference type="GO" id="GO:0046872">
    <property type="term" value="F:metal ion binding"/>
    <property type="evidence" value="ECO:0007669"/>
    <property type="project" value="UniProtKB-KW"/>
</dbReference>
<keyword evidence="10" id="KW-1185">Reference proteome</keyword>
<dbReference type="RefSeq" id="WP_061083176.1">
    <property type="nucleotide sequence ID" value="NZ_JAAXPG010000038.1"/>
</dbReference>
<dbReference type="PANTHER" id="PTHR12318">
    <property type="entry name" value="TESTOSTERONE-REGULATED PROTEIN RP2"/>
    <property type="match status" value="1"/>
</dbReference>
<dbReference type="GO" id="GO:0016818">
    <property type="term" value="F:hydrolase activity, acting on acid anhydrides, in phosphorus-containing anhydrides"/>
    <property type="evidence" value="ECO:0007669"/>
    <property type="project" value="InterPro"/>
</dbReference>
<feature type="compositionally biased region" description="Low complexity" evidence="7">
    <location>
        <begin position="19"/>
        <end position="32"/>
    </location>
</feature>
<evidence type="ECO:0000256" key="2">
    <source>
        <dbReference type="ARBA" id="ARBA00001946"/>
    </source>
</evidence>
<feature type="compositionally biased region" description="Basic and acidic residues" evidence="7">
    <location>
        <begin position="1"/>
        <end position="16"/>
    </location>
</feature>
<proteinExistence type="predicted"/>
<feature type="region of interest" description="Disordered" evidence="7">
    <location>
        <begin position="1"/>
        <end position="32"/>
    </location>
</feature>
<evidence type="ECO:0000256" key="5">
    <source>
        <dbReference type="ARBA" id="ARBA00022842"/>
    </source>
</evidence>
<dbReference type="InterPro" id="IPR000086">
    <property type="entry name" value="NUDIX_hydrolase_dom"/>
</dbReference>
<keyword evidence="3" id="KW-0479">Metal-binding</keyword>
<name>A0A7X6RTA0_9ACTN</name>
<dbReference type="Gene3D" id="3.90.79.10">
    <property type="entry name" value="Nucleoside Triphosphate Pyrophosphohydrolase"/>
    <property type="match status" value="1"/>
</dbReference>
<evidence type="ECO:0000256" key="7">
    <source>
        <dbReference type="SAM" id="MobiDB-lite"/>
    </source>
</evidence>
<comment type="caution">
    <text evidence="9">The sequence shown here is derived from an EMBL/GenBank/DDBJ whole genome shotgun (WGS) entry which is preliminary data.</text>
</comment>
<organism evidence="9 10">
    <name type="scientific">Nocardiopsis alborubida</name>
    <dbReference type="NCBI Taxonomy" id="146802"/>
    <lineage>
        <taxon>Bacteria</taxon>
        <taxon>Bacillati</taxon>
        <taxon>Actinomycetota</taxon>
        <taxon>Actinomycetes</taxon>
        <taxon>Streptosporangiales</taxon>
        <taxon>Nocardiopsidaceae</taxon>
        <taxon>Nocardiopsis</taxon>
    </lineage>
</organism>
<comment type="cofactor">
    <cofactor evidence="1">
        <name>Mn(2+)</name>
        <dbReference type="ChEBI" id="CHEBI:29035"/>
    </cofactor>
</comment>
<dbReference type="SUPFAM" id="SSF55811">
    <property type="entry name" value="Nudix"/>
    <property type="match status" value="1"/>
</dbReference>
<comment type="cofactor">
    <cofactor evidence="2">
        <name>Mg(2+)</name>
        <dbReference type="ChEBI" id="CHEBI:18420"/>
    </cofactor>
</comment>
<accession>A0A7X6RTA0</accession>
<keyword evidence="5" id="KW-0460">Magnesium</keyword>
<protein>
    <submittedName>
        <fullName evidence="9">NUDIX hydrolase</fullName>
    </submittedName>
</protein>